<protein>
    <submittedName>
        <fullName evidence="1">Uncharacterized protein</fullName>
    </submittedName>
</protein>
<gene>
    <name evidence="1" type="ORF">E4Z61_20270</name>
</gene>
<name>A0ABX5TAI9_9ENTR</name>
<dbReference type="Proteomes" id="UP000296284">
    <property type="component" value="Chromosome"/>
</dbReference>
<dbReference type="RefSeq" id="WP_135324279.1">
    <property type="nucleotide sequence ID" value="NZ_CP038469.1"/>
</dbReference>
<evidence type="ECO:0000313" key="1">
    <source>
        <dbReference type="EMBL" id="QBX82568.1"/>
    </source>
</evidence>
<keyword evidence="2" id="KW-1185">Reference proteome</keyword>
<organism evidence="1 2">
    <name type="scientific">Citrobacter tructae</name>
    <dbReference type="NCBI Taxonomy" id="2562449"/>
    <lineage>
        <taxon>Bacteria</taxon>
        <taxon>Pseudomonadati</taxon>
        <taxon>Pseudomonadota</taxon>
        <taxon>Gammaproteobacteria</taxon>
        <taxon>Enterobacterales</taxon>
        <taxon>Enterobacteriaceae</taxon>
        <taxon>Citrobacter</taxon>
    </lineage>
</organism>
<dbReference type="EMBL" id="CP038469">
    <property type="protein sequence ID" value="QBX82568.1"/>
    <property type="molecule type" value="Genomic_DNA"/>
</dbReference>
<reference evidence="1 2" key="1">
    <citation type="submission" date="2019-03" db="EMBL/GenBank/DDBJ databases">
        <title>Complete genome sequence of Citrobacter sp. SNU WT2 isolated from diseased rainbow trout.</title>
        <authorList>
            <person name="Oh W.T."/>
            <person name="Park S.C."/>
        </authorList>
    </citation>
    <scope>NUCLEOTIDE SEQUENCE [LARGE SCALE GENOMIC DNA]</scope>
    <source>
        <strain evidence="1 2">SNU WT2</strain>
    </source>
</reference>
<accession>A0ABX5TAI9</accession>
<sequence length="79" mass="9608">MARQSDIPAAFLVAIQVSAKGYQFLHTRDFIRELRARGWHYSESEANQWIERYQCDFVYKTAQETENRHWILRNMGWVW</sequence>
<evidence type="ECO:0000313" key="2">
    <source>
        <dbReference type="Proteomes" id="UP000296284"/>
    </source>
</evidence>
<proteinExistence type="predicted"/>